<sequence length="259" mass="29403">MDPRAPEEEPEELHNGWGALFDEDDEDEDYTPSECGSDRLSDASDWDPVEAAPENLIPPIYLHNTRIMRERLAFSVSRTRTSVLDRVKYILAYMESVDMNLPLFLDALSWGDDACIADPKVQYERTALMGSEELPRILERWYKVPRASASRHHHVRPQGAREALEEFALGCAEEMVDRELEASSHLFRSPSDCLSEEGLTRFRFSEVAERLQDKVLGAPSVWWLIHGATRCFCRASQGKSHKDAVSVCLVSTLLCFALN</sequence>
<proteinExistence type="predicted"/>
<gene>
    <name evidence="2" type="ORF">DICSQDRAFT_94078</name>
</gene>
<protein>
    <submittedName>
        <fullName evidence="2">Uncharacterized protein</fullName>
    </submittedName>
</protein>
<dbReference type="OMA" id="CNSSEAF"/>
<dbReference type="EMBL" id="JH719487">
    <property type="protein sequence ID" value="EJF56024.1"/>
    <property type="molecule type" value="Genomic_DNA"/>
</dbReference>
<dbReference type="GeneID" id="18845057"/>
<feature type="compositionally biased region" description="Acidic residues" evidence="1">
    <location>
        <begin position="21"/>
        <end position="31"/>
    </location>
</feature>
<dbReference type="OrthoDB" id="2980978at2759"/>
<dbReference type="AlphaFoldDB" id="R7SIQ0"/>
<reference evidence="2 3" key="1">
    <citation type="journal article" date="2012" name="Science">
        <title>The Paleozoic origin of enzymatic lignin decomposition reconstructed from 31 fungal genomes.</title>
        <authorList>
            <person name="Floudas D."/>
            <person name="Binder M."/>
            <person name="Riley R."/>
            <person name="Barry K."/>
            <person name="Blanchette R.A."/>
            <person name="Henrissat B."/>
            <person name="Martinez A.T."/>
            <person name="Otillar R."/>
            <person name="Spatafora J.W."/>
            <person name="Yadav J.S."/>
            <person name="Aerts A."/>
            <person name="Benoit I."/>
            <person name="Boyd A."/>
            <person name="Carlson A."/>
            <person name="Copeland A."/>
            <person name="Coutinho P.M."/>
            <person name="de Vries R.P."/>
            <person name="Ferreira P."/>
            <person name="Findley K."/>
            <person name="Foster B."/>
            <person name="Gaskell J."/>
            <person name="Glotzer D."/>
            <person name="Gorecki P."/>
            <person name="Heitman J."/>
            <person name="Hesse C."/>
            <person name="Hori C."/>
            <person name="Igarashi K."/>
            <person name="Jurgens J.A."/>
            <person name="Kallen N."/>
            <person name="Kersten P."/>
            <person name="Kohler A."/>
            <person name="Kuees U."/>
            <person name="Kumar T.K.A."/>
            <person name="Kuo A."/>
            <person name="LaButti K."/>
            <person name="Larrondo L.F."/>
            <person name="Lindquist E."/>
            <person name="Ling A."/>
            <person name="Lombard V."/>
            <person name="Lucas S."/>
            <person name="Lundell T."/>
            <person name="Martin R."/>
            <person name="McLaughlin D.J."/>
            <person name="Morgenstern I."/>
            <person name="Morin E."/>
            <person name="Murat C."/>
            <person name="Nagy L.G."/>
            <person name="Nolan M."/>
            <person name="Ohm R.A."/>
            <person name="Patyshakuliyeva A."/>
            <person name="Rokas A."/>
            <person name="Ruiz-Duenas F.J."/>
            <person name="Sabat G."/>
            <person name="Salamov A."/>
            <person name="Samejima M."/>
            <person name="Schmutz J."/>
            <person name="Slot J.C."/>
            <person name="St John F."/>
            <person name="Stenlid J."/>
            <person name="Sun H."/>
            <person name="Sun S."/>
            <person name="Syed K."/>
            <person name="Tsang A."/>
            <person name="Wiebenga A."/>
            <person name="Young D."/>
            <person name="Pisabarro A."/>
            <person name="Eastwood D.C."/>
            <person name="Martin F."/>
            <person name="Cullen D."/>
            <person name="Grigoriev I.V."/>
            <person name="Hibbett D.S."/>
        </authorList>
    </citation>
    <scope>NUCLEOTIDE SEQUENCE [LARGE SCALE GENOMIC DNA]</scope>
    <source>
        <strain evidence="2 3">LYAD-421 SS1</strain>
    </source>
</reference>
<evidence type="ECO:0000256" key="1">
    <source>
        <dbReference type="SAM" id="MobiDB-lite"/>
    </source>
</evidence>
<evidence type="ECO:0000313" key="2">
    <source>
        <dbReference type="EMBL" id="EJF56024.1"/>
    </source>
</evidence>
<evidence type="ECO:0000313" key="3">
    <source>
        <dbReference type="Proteomes" id="UP000053319"/>
    </source>
</evidence>
<dbReference type="HOGENOM" id="CLU_1073720_0_0_1"/>
<accession>R7SIQ0</accession>
<dbReference type="RefSeq" id="XP_007371218.1">
    <property type="nucleotide sequence ID" value="XM_007371156.1"/>
</dbReference>
<dbReference type="KEGG" id="dsq:DICSQDRAFT_94078"/>
<name>R7SIQ0_DICSQ</name>
<feature type="region of interest" description="Disordered" evidence="1">
    <location>
        <begin position="1"/>
        <end position="46"/>
    </location>
</feature>
<dbReference type="Proteomes" id="UP000053319">
    <property type="component" value="Unassembled WGS sequence"/>
</dbReference>
<organism evidence="2 3">
    <name type="scientific">Dichomitus squalens (strain LYAD-421)</name>
    <name type="common">Western red white-rot fungus</name>
    <dbReference type="NCBI Taxonomy" id="732165"/>
    <lineage>
        <taxon>Eukaryota</taxon>
        <taxon>Fungi</taxon>
        <taxon>Dikarya</taxon>
        <taxon>Basidiomycota</taxon>
        <taxon>Agaricomycotina</taxon>
        <taxon>Agaricomycetes</taxon>
        <taxon>Polyporales</taxon>
        <taxon>Polyporaceae</taxon>
        <taxon>Dichomitus</taxon>
    </lineage>
</organism>